<protein>
    <submittedName>
        <fullName evidence="4">CBS domain</fullName>
    </submittedName>
</protein>
<dbReference type="SMART" id="SM00116">
    <property type="entry name" value="CBS"/>
    <property type="match status" value="4"/>
</dbReference>
<name>A0A812EUK3_9ARCH</name>
<reference evidence="4" key="1">
    <citation type="submission" date="2021-02" db="EMBL/GenBank/DDBJ databases">
        <authorList>
            <person name="Han P."/>
        </authorList>
    </citation>
    <scope>NUCLEOTIDE SEQUENCE</scope>
    <source>
        <strain evidence="4">Candidatus Nitrosotenuis uzonensis 5A</strain>
    </source>
</reference>
<gene>
    <name evidence="4" type="ORF">NUZ5A_20318</name>
</gene>
<dbReference type="PANTHER" id="PTHR43080:SF2">
    <property type="entry name" value="CBS DOMAIN-CONTAINING PROTEIN"/>
    <property type="match status" value="1"/>
</dbReference>
<sequence>MYDKSLDREAFVMDPKPFSSPVFTLLMHNTVHDALNTMKTNFIKRVVIVKDSKPIGIVTERDISRFLEKDTTKRALDEITLKEIMKKNLITIQANQADHFEQCATRMITFKMGSIIVVNDEGRLAGITTQTDITAAFASTYSGKYKVKDYMTDKVVTCRETDSLQYALEIINKNDVSRLVVTDSKGIVKGIITTNTFLRHSEYFKENTKSRRYLLPAERVDARTVSEWIESEILTVEQDEDLANAAALMIKNKVSGIPVIVMKDSKLTGVVSKFDVVRAYSNVIPHGKVLEIYRTYP</sequence>
<accession>A0A812EUK3</accession>
<dbReference type="Pfam" id="PF00571">
    <property type="entry name" value="CBS"/>
    <property type="match status" value="4"/>
</dbReference>
<dbReference type="EMBL" id="CAJNAQ010000002">
    <property type="protein sequence ID" value="CAE6487458.1"/>
    <property type="molecule type" value="Genomic_DNA"/>
</dbReference>
<dbReference type="InterPro" id="IPR051257">
    <property type="entry name" value="Diverse_CBS-Domain"/>
</dbReference>
<organism evidence="4 5">
    <name type="scientific">Candidatus Nitrosotenuis uzonensis</name>
    <dbReference type="NCBI Taxonomy" id="1407055"/>
    <lineage>
        <taxon>Archaea</taxon>
        <taxon>Nitrososphaerota</taxon>
        <taxon>Candidatus Nitrosotenuis</taxon>
    </lineage>
</organism>
<dbReference type="InterPro" id="IPR046342">
    <property type="entry name" value="CBS_dom_sf"/>
</dbReference>
<evidence type="ECO:0000259" key="3">
    <source>
        <dbReference type="PROSITE" id="PS51371"/>
    </source>
</evidence>
<evidence type="ECO:0000256" key="2">
    <source>
        <dbReference type="PROSITE-ProRule" id="PRU00703"/>
    </source>
</evidence>
<evidence type="ECO:0000313" key="4">
    <source>
        <dbReference type="EMBL" id="CAE6487458.1"/>
    </source>
</evidence>
<feature type="domain" description="CBS" evidence="3">
    <location>
        <begin position="85"/>
        <end position="147"/>
    </location>
</feature>
<dbReference type="PANTHER" id="PTHR43080">
    <property type="entry name" value="CBS DOMAIN-CONTAINING PROTEIN CBSX3, MITOCHONDRIAL"/>
    <property type="match status" value="1"/>
</dbReference>
<keyword evidence="1 2" id="KW-0129">CBS domain</keyword>
<dbReference type="SUPFAM" id="SSF54631">
    <property type="entry name" value="CBS-domain pair"/>
    <property type="match status" value="2"/>
</dbReference>
<dbReference type="PROSITE" id="PS51371">
    <property type="entry name" value="CBS"/>
    <property type="match status" value="4"/>
</dbReference>
<feature type="domain" description="CBS" evidence="3">
    <location>
        <begin position="151"/>
        <end position="210"/>
    </location>
</feature>
<feature type="domain" description="CBS" evidence="3">
    <location>
        <begin position="229"/>
        <end position="289"/>
    </location>
</feature>
<dbReference type="InterPro" id="IPR000644">
    <property type="entry name" value="CBS_dom"/>
</dbReference>
<dbReference type="AlphaFoldDB" id="A0A812EUK3"/>
<dbReference type="Gene3D" id="3.10.580.10">
    <property type="entry name" value="CBS-domain"/>
    <property type="match status" value="2"/>
</dbReference>
<comment type="caution">
    <text evidence="4">The sequence shown here is derived from an EMBL/GenBank/DDBJ whole genome shotgun (WGS) entry which is preliminary data.</text>
</comment>
<proteinExistence type="predicted"/>
<evidence type="ECO:0000256" key="1">
    <source>
        <dbReference type="ARBA" id="ARBA00023122"/>
    </source>
</evidence>
<evidence type="ECO:0000313" key="5">
    <source>
        <dbReference type="Proteomes" id="UP000655759"/>
    </source>
</evidence>
<feature type="domain" description="CBS" evidence="3">
    <location>
        <begin position="13"/>
        <end position="73"/>
    </location>
</feature>
<dbReference type="Proteomes" id="UP000655759">
    <property type="component" value="Unassembled WGS sequence"/>
</dbReference>